<feature type="region of interest" description="Disordered" evidence="1">
    <location>
        <begin position="1"/>
        <end position="29"/>
    </location>
</feature>
<accession>A0AA35ZP62</accession>
<dbReference type="Proteomes" id="UP001177003">
    <property type="component" value="Chromosome 8"/>
</dbReference>
<keyword evidence="3" id="KW-1185">Reference proteome</keyword>
<feature type="compositionally biased region" description="Basic and acidic residues" evidence="1">
    <location>
        <begin position="1"/>
        <end position="28"/>
    </location>
</feature>
<proteinExistence type="predicted"/>
<reference evidence="2" key="1">
    <citation type="submission" date="2023-04" db="EMBL/GenBank/DDBJ databases">
        <authorList>
            <person name="Vijverberg K."/>
            <person name="Xiong W."/>
            <person name="Schranz E."/>
        </authorList>
    </citation>
    <scope>NUCLEOTIDE SEQUENCE</scope>
</reference>
<evidence type="ECO:0000313" key="2">
    <source>
        <dbReference type="EMBL" id="CAI9296303.1"/>
    </source>
</evidence>
<organism evidence="2 3">
    <name type="scientific">Lactuca saligna</name>
    <name type="common">Willowleaf lettuce</name>
    <dbReference type="NCBI Taxonomy" id="75948"/>
    <lineage>
        <taxon>Eukaryota</taxon>
        <taxon>Viridiplantae</taxon>
        <taxon>Streptophyta</taxon>
        <taxon>Embryophyta</taxon>
        <taxon>Tracheophyta</taxon>
        <taxon>Spermatophyta</taxon>
        <taxon>Magnoliopsida</taxon>
        <taxon>eudicotyledons</taxon>
        <taxon>Gunneridae</taxon>
        <taxon>Pentapetalae</taxon>
        <taxon>asterids</taxon>
        <taxon>campanulids</taxon>
        <taxon>Asterales</taxon>
        <taxon>Asteraceae</taxon>
        <taxon>Cichorioideae</taxon>
        <taxon>Cichorieae</taxon>
        <taxon>Lactucinae</taxon>
        <taxon>Lactuca</taxon>
    </lineage>
</organism>
<name>A0AA35ZP62_LACSI</name>
<gene>
    <name evidence="2" type="ORF">LSALG_LOCUS35185</name>
</gene>
<sequence length="119" mass="14020">MSQREDTMQRENEMGGEMREKGKDRQELKTSNLDTSADLVHLSPFRLLFLVPKVKSFLQFYALEVSQNPSNVRACRNRCRIVDTFMESFYTTLVQNPKDSFGLMFSLIFRFCNDQLRCF</sequence>
<dbReference type="AlphaFoldDB" id="A0AA35ZP62"/>
<dbReference type="EMBL" id="OX465084">
    <property type="protein sequence ID" value="CAI9296303.1"/>
    <property type="molecule type" value="Genomic_DNA"/>
</dbReference>
<evidence type="ECO:0000313" key="3">
    <source>
        <dbReference type="Proteomes" id="UP001177003"/>
    </source>
</evidence>
<protein>
    <submittedName>
        <fullName evidence="2">Uncharacterized protein</fullName>
    </submittedName>
</protein>
<evidence type="ECO:0000256" key="1">
    <source>
        <dbReference type="SAM" id="MobiDB-lite"/>
    </source>
</evidence>